<evidence type="ECO:0000313" key="5">
    <source>
        <dbReference type="EMBL" id="EGV66776.1"/>
    </source>
</evidence>
<dbReference type="SMART" id="SM01162">
    <property type="entry name" value="DUF1771"/>
    <property type="match status" value="1"/>
</dbReference>
<organism evidence="6">
    <name type="scientific">Candida tenuis (strain ATCC 10573 / BCRC 21748 / CBS 615 / JCM 9827 / NBRC 10315 / NRRL Y-1498 / VKM Y-70)</name>
    <name type="common">Yeast</name>
    <name type="synonym">Yamadazyma tenuis</name>
    <dbReference type="NCBI Taxonomy" id="590646"/>
    <lineage>
        <taxon>Eukaryota</taxon>
        <taxon>Fungi</taxon>
        <taxon>Dikarya</taxon>
        <taxon>Ascomycota</taxon>
        <taxon>Saccharomycotina</taxon>
        <taxon>Pichiomycetes</taxon>
        <taxon>Debaryomycetaceae</taxon>
        <taxon>Yamadazyma</taxon>
    </lineage>
</organism>
<dbReference type="Pfam" id="PF01713">
    <property type="entry name" value="Smr"/>
    <property type="match status" value="1"/>
</dbReference>
<dbReference type="PANTHER" id="PTHR47417">
    <property type="entry name" value="SMR DOMAIN-CONTAINING PROTEIN YPL199C"/>
    <property type="match status" value="1"/>
</dbReference>
<dbReference type="RefSeq" id="XP_006684034.1">
    <property type="nucleotide sequence ID" value="XM_006683971.1"/>
</dbReference>
<dbReference type="InterPro" id="IPR013899">
    <property type="entry name" value="DUF1771"/>
</dbReference>
<dbReference type="STRING" id="590646.G3AW99"/>
<proteinExistence type="predicted"/>
<dbReference type="Pfam" id="PF08590">
    <property type="entry name" value="DUF1771"/>
    <property type="match status" value="1"/>
</dbReference>
<gene>
    <name evidence="5" type="ORF">CANTEDRAFT_112208</name>
</gene>
<accession>G3AW99</accession>
<dbReference type="PROSITE" id="PS50828">
    <property type="entry name" value="SMR"/>
    <property type="match status" value="1"/>
</dbReference>
<dbReference type="AlphaFoldDB" id="G3AW99"/>
<keyword evidence="1" id="KW-0175">Coiled coil</keyword>
<dbReference type="SUPFAM" id="SSF160443">
    <property type="entry name" value="SMR domain-like"/>
    <property type="match status" value="1"/>
</dbReference>
<evidence type="ECO:0000313" key="4">
    <source>
        <dbReference type="EMBL" id="EGV66775.1"/>
    </source>
</evidence>
<dbReference type="HOGENOM" id="CLU_069447_1_0_1"/>
<dbReference type="GeneID" id="18246402"/>
<dbReference type="EMBL" id="GL996510">
    <property type="protein sequence ID" value="EGV66775.1"/>
    <property type="molecule type" value="Genomic_DNA"/>
</dbReference>
<dbReference type="Gene3D" id="3.30.1370.110">
    <property type="match status" value="1"/>
</dbReference>
<feature type="domain" description="Smr" evidence="3">
    <location>
        <begin position="99"/>
        <end position="175"/>
    </location>
</feature>
<dbReference type="InterPro" id="IPR053020">
    <property type="entry name" value="Smr_domain_protein"/>
</dbReference>
<evidence type="ECO:0000256" key="1">
    <source>
        <dbReference type="SAM" id="Coils"/>
    </source>
</evidence>
<name>G3AW99_CANTC</name>
<protein>
    <submittedName>
        <fullName evidence="4">DUF1771-domain-containing protein</fullName>
    </submittedName>
</protein>
<evidence type="ECO:0000313" key="6">
    <source>
        <dbReference type="Proteomes" id="UP000000707"/>
    </source>
</evidence>
<feature type="region of interest" description="Disordered" evidence="2">
    <location>
        <begin position="200"/>
        <end position="229"/>
    </location>
</feature>
<dbReference type="Proteomes" id="UP000000707">
    <property type="component" value="Unassembled WGS sequence"/>
</dbReference>
<keyword evidence="6" id="KW-1185">Reference proteome</keyword>
<dbReference type="EMBL" id="GL996510">
    <property type="protein sequence ID" value="EGV66776.1"/>
    <property type="molecule type" value="Genomic_DNA"/>
</dbReference>
<dbReference type="SMART" id="SM00463">
    <property type="entry name" value="SMR"/>
    <property type="match status" value="1"/>
</dbReference>
<feature type="compositionally biased region" description="Low complexity" evidence="2">
    <location>
        <begin position="207"/>
        <end position="229"/>
    </location>
</feature>
<dbReference type="PANTHER" id="PTHR47417:SF1">
    <property type="entry name" value="SMR DOMAIN-CONTAINING PROTEIN YPL199C"/>
    <property type="match status" value="1"/>
</dbReference>
<evidence type="ECO:0000259" key="3">
    <source>
        <dbReference type="PROSITE" id="PS50828"/>
    </source>
</evidence>
<dbReference type="KEGG" id="cten:18246402"/>
<feature type="coiled-coil region" evidence="1">
    <location>
        <begin position="28"/>
        <end position="81"/>
    </location>
</feature>
<dbReference type="OrthoDB" id="3231855at2759"/>
<evidence type="ECO:0000256" key="2">
    <source>
        <dbReference type="SAM" id="MobiDB-lite"/>
    </source>
</evidence>
<dbReference type="InterPro" id="IPR002625">
    <property type="entry name" value="Smr_dom"/>
</dbReference>
<dbReference type="InterPro" id="IPR036063">
    <property type="entry name" value="Smr_dom_sf"/>
</dbReference>
<dbReference type="eggNOG" id="KOG2401">
    <property type="taxonomic scope" value="Eukaryota"/>
</dbReference>
<sequence length="250" mass="28483">MQAIDRGAKLVFDDAPTRDYNHATDSNYKSLRAQAEQLYQKRNKLAQQSQAAYKAGNKQKAHQLSEQSKQVLDEAEHYNRQAAEYVFRENNTDSAQDEIDLHGLYVKEAEYFLQLRIVQEVRTNQSHLNVIVGKGLHSKNGIAKLKPAIDDMCDESRLTHRIDPHNSGVLQIDLSKTSINQLPQRWVALTPSTGVYQPSGYQSYAPQYQNQNSHSQGYSQQQQQHNGNQKTNPLVDLFVNILCICINRSK</sequence>
<reference evidence="5 6" key="1">
    <citation type="journal article" date="2011" name="Proc. Natl. Acad. Sci. U.S.A.">
        <title>Comparative genomics of xylose-fermenting fungi for enhanced biofuel production.</title>
        <authorList>
            <person name="Wohlbach D.J."/>
            <person name="Kuo A."/>
            <person name="Sato T.K."/>
            <person name="Potts K.M."/>
            <person name="Salamov A.A."/>
            <person name="LaButti K.M."/>
            <person name="Sun H."/>
            <person name="Clum A."/>
            <person name="Pangilinan J.L."/>
            <person name="Lindquist E.A."/>
            <person name="Lucas S."/>
            <person name="Lapidus A."/>
            <person name="Jin M."/>
            <person name="Gunawan C."/>
            <person name="Balan V."/>
            <person name="Dale B.E."/>
            <person name="Jeffries T.W."/>
            <person name="Zinkel R."/>
            <person name="Barry K.W."/>
            <person name="Grigoriev I.V."/>
            <person name="Gasch A.P."/>
        </authorList>
    </citation>
    <scope>NUCLEOTIDE SEQUENCE [LARGE SCALE GENOMIC DNA]</scope>
    <source>
        <strain evidence="5">ATCC 10573</strain>
        <strain evidence="6">ATCC 10573 / BCRC 21748 / CBS 615 / JCM 9827 / NBRC 10315 / NRRL Y-1498 / VKM Y-70</strain>
    </source>
</reference>